<dbReference type="EMBL" id="CP043028">
    <property type="protein sequence ID" value="QFJ53432.1"/>
    <property type="molecule type" value="Genomic_DNA"/>
</dbReference>
<protein>
    <submittedName>
        <fullName evidence="1">Uncharacterized protein</fullName>
    </submittedName>
</protein>
<evidence type="ECO:0000313" key="1">
    <source>
        <dbReference type="EMBL" id="QFJ53432.1"/>
    </source>
</evidence>
<sequence>MLKEEYIEYVEENIKVAKRKYRKEEEMLPEAKCIFDLLAAFWWLIKSSDETEELIITASNAFGSLLNRRIARIAEDASEQSSAAIHHEWNEYRKLKHRENMLVYLEKDLITIFRDPNVDFVEYRRRVEDLSSHYSDEVDFADELFYENKRAKRWIPNEEWVPEFGCWIDDMDNLETLIGPQPDFDKAMYRTERVYDYKNFDSIWDSIISVLHK</sequence>
<dbReference type="AlphaFoldDB" id="A0A5P6VLZ1"/>
<proteinExistence type="predicted"/>
<dbReference type="Proteomes" id="UP000327030">
    <property type="component" value="Chromosome 1"/>
</dbReference>
<dbReference type="OrthoDB" id="10019308at2"/>
<gene>
    <name evidence="1" type="ORF">FXF36_00355</name>
</gene>
<evidence type="ECO:0000313" key="2">
    <source>
        <dbReference type="Proteomes" id="UP000327030"/>
    </source>
</evidence>
<organism evidence="1 2">
    <name type="scientific">Pseudobutyrivibrio xylanivorans</name>
    <dbReference type="NCBI Taxonomy" id="185007"/>
    <lineage>
        <taxon>Bacteria</taxon>
        <taxon>Bacillati</taxon>
        <taxon>Bacillota</taxon>
        <taxon>Clostridia</taxon>
        <taxon>Lachnospirales</taxon>
        <taxon>Lachnospiraceae</taxon>
        <taxon>Pseudobutyrivibrio</taxon>
    </lineage>
</organism>
<reference evidence="2" key="1">
    <citation type="submission" date="2019-08" db="EMBL/GenBank/DDBJ databases">
        <title>Complete Genome Sequence of the Polysaccharide-Degrading Rumen Bacterium Pseudobutyrivibrio xylanivorans MA3014.</title>
        <authorList>
            <person name="Palevich N."/>
            <person name="Maclean P.H."/>
            <person name="Kelly W.J."/>
            <person name="Leahy S.C."/>
            <person name="Rakonjac J."/>
            <person name="Attwood G.T."/>
        </authorList>
    </citation>
    <scope>NUCLEOTIDE SEQUENCE [LARGE SCALE GENOMIC DNA]</scope>
    <source>
        <strain evidence="2">MA3014</strain>
    </source>
</reference>
<dbReference type="RefSeq" id="WP_151621976.1">
    <property type="nucleotide sequence ID" value="NZ_CP043028.1"/>
</dbReference>
<dbReference type="KEGG" id="pxv:FXF36_00355"/>
<name>A0A5P6VLZ1_PSEXY</name>
<accession>A0A5P6VLZ1</accession>